<organism evidence="1 2">
    <name type="scientific">Zalaria obscura</name>
    <dbReference type="NCBI Taxonomy" id="2024903"/>
    <lineage>
        <taxon>Eukaryota</taxon>
        <taxon>Fungi</taxon>
        <taxon>Dikarya</taxon>
        <taxon>Ascomycota</taxon>
        <taxon>Pezizomycotina</taxon>
        <taxon>Dothideomycetes</taxon>
        <taxon>Dothideomycetidae</taxon>
        <taxon>Dothideales</taxon>
        <taxon>Zalariaceae</taxon>
        <taxon>Zalaria</taxon>
    </lineage>
</organism>
<protein>
    <submittedName>
        <fullName evidence="1">Uncharacterized protein</fullName>
    </submittedName>
</protein>
<name>A0ACC3SE22_9PEZI</name>
<keyword evidence="2" id="KW-1185">Reference proteome</keyword>
<proteinExistence type="predicted"/>
<comment type="caution">
    <text evidence="1">The sequence shown here is derived from an EMBL/GenBank/DDBJ whole genome shotgun (WGS) entry which is preliminary data.</text>
</comment>
<sequence length="371" mass="41741">MADICRSCALRVARNTATLATKRQVQYRAFSQTVAARRHGALPQFDETSNEELDNVLSELRNKHFVPAYLNNRQRNLIFKEKYKTELENAPAYATLGGEDIKLEHIDRIRDVTGYRNLVNNAISYAQEPEDWAQLPAVLEGLHTAKQTVKGHLLAKLVRKTVEAGQARVFIRCLHRAEKTGVTLKDNDEILQYILWGIHHQAQTGGWVEKNVQKAARLSSEVAQLLEDERHGTGRHLSENDPRTRPQVIGVFLELAAVNAYRYTGRNDADGSVKKYAERLMANFQGGQLPTQKVPSRGFQTEFNAKFPIWQGLLLANKVLGSSMPKAQEAQSILQEYGTRLQEIVDSLDSGAQPGSYHAQALEAWNARIMD</sequence>
<evidence type="ECO:0000313" key="1">
    <source>
        <dbReference type="EMBL" id="KAK8209169.1"/>
    </source>
</evidence>
<accession>A0ACC3SE22</accession>
<evidence type="ECO:0000313" key="2">
    <source>
        <dbReference type="Proteomes" id="UP001320706"/>
    </source>
</evidence>
<dbReference type="EMBL" id="JAMKPW020000017">
    <property type="protein sequence ID" value="KAK8209169.1"/>
    <property type="molecule type" value="Genomic_DNA"/>
</dbReference>
<dbReference type="Proteomes" id="UP001320706">
    <property type="component" value="Unassembled WGS sequence"/>
</dbReference>
<gene>
    <name evidence="1" type="ORF">M8818_003864</name>
</gene>
<reference evidence="1" key="1">
    <citation type="submission" date="2024-02" db="EMBL/GenBank/DDBJ databases">
        <title>Metagenome Assembled Genome of Zalaria obscura JY119.</title>
        <authorList>
            <person name="Vighnesh L."/>
            <person name="Jagadeeshwari U."/>
            <person name="Venkata Ramana C."/>
            <person name="Sasikala C."/>
        </authorList>
    </citation>
    <scope>NUCLEOTIDE SEQUENCE</scope>
    <source>
        <strain evidence="1">JY119</strain>
    </source>
</reference>